<evidence type="ECO:0000259" key="6">
    <source>
        <dbReference type="PROSITE" id="PS50011"/>
    </source>
</evidence>
<dbReference type="PANTHER" id="PTHR27003:SF383">
    <property type="entry name" value="TYROSINE-PROTEIN KINASE, NON-RECEPTOR JAK_TYK2-RELATED"/>
    <property type="match status" value="1"/>
</dbReference>
<dbReference type="GO" id="GO:0004714">
    <property type="term" value="F:transmembrane receptor protein tyrosine kinase activity"/>
    <property type="evidence" value="ECO:0007669"/>
    <property type="project" value="InterPro"/>
</dbReference>
<dbReference type="GO" id="GO:0030246">
    <property type="term" value="F:carbohydrate binding"/>
    <property type="evidence" value="ECO:0007669"/>
    <property type="project" value="UniProtKB-KW"/>
</dbReference>
<keyword evidence="8" id="KW-1185">Reference proteome</keyword>
<keyword evidence="1" id="KW-0723">Serine/threonine-protein kinase</keyword>
<feature type="domain" description="Protein kinase" evidence="6">
    <location>
        <begin position="25"/>
        <end position="267"/>
    </location>
</feature>
<reference evidence="7 8" key="1">
    <citation type="journal article" date="2018" name="Mol. Plant">
        <title>The genome of Artemisia annua provides insight into the evolution of Asteraceae family and artemisinin biosynthesis.</title>
        <authorList>
            <person name="Shen Q."/>
            <person name="Zhang L."/>
            <person name="Liao Z."/>
            <person name="Wang S."/>
            <person name="Yan T."/>
            <person name="Shi P."/>
            <person name="Liu M."/>
            <person name="Fu X."/>
            <person name="Pan Q."/>
            <person name="Wang Y."/>
            <person name="Lv Z."/>
            <person name="Lu X."/>
            <person name="Zhang F."/>
            <person name="Jiang W."/>
            <person name="Ma Y."/>
            <person name="Chen M."/>
            <person name="Hao X."/>
            <person name="Li L."/>
            <person name="Tang Y."/>
            <person name="Lv G."/>
            <person name="Zhou Y."/>
            <person name="Sun X."/>
            <person name="Brodelius P.E."/>
            <person name="Rose J.K.C."/>
            <person name="Tang K."/>
        </authorList>
    </citation>
    <scope>NUCLEOTIDE SEQUENCE [LARGE SCALE GENOMIC DNA]</scope>
    <source>
        <strain evidence="8">cv. Huhao1</strain>
        <tissue evidence="7">Leaf</tissue>
    </source>
</reference>
<evidence type="ECO:0000256" key="2">
    <source>
        <dbReference type="ARBA" id="ARBA00022679"/>
    </source>
</evidence>
<evidence type="ECO:0000256" key="3">
    <source>
        <dbReference type="ARBA" id="ARBA00022741"/>
    </source>
</evidence>
<dbReference type="Proteomes" id="UP000245207">
    <property type="component" value="Unassembled WGS sequence"/>
</dbReference>
<organism evidence="7 8">
    <name type="scientific">Artemisia annua</name>
    <name type="common">Sweet wormwood</name>
    <dbReference type="NCBI Taxonomy" id="35608"/>
    <lineage>
        <taxon>Eukaryota</taxon>
        <taxon>Viridiplantae</taxon>
        <taxon>Streptophyta</taxon>
        <taxon>Embryophyta</taxon>
        <taxon>Tracheophyta</taxon>
        <taxon>Spermatophyta</taxon>
        <taxon>Magnoliopsida</taxon>
        <taxon>eudicotyledons</taxon>
        <taxon>Gunneridae</taxon>
        <taxon>Pentapetalae</taxon>
        <taxon>asterids</taxon>
        <taxon>campanulids</taxon>
        <taxon>Asterales</taxon>
        <taxon>Asteraceae</taxon>
        <taxon>Asteroideae</taxon>
        <taxon>Anthemideae</taxon>
        <taxon>Artemisiinae</taxon>
        <taxon>Artemisia</taxon>
    </lineage>
</organism>
<dbReference type="PROSITE" id="PS50011">
    <property type="entry name" value="PROTEIN_KINASE_DOM"/>
    <property type="match status" value="1"/>
</dbReference>
<dbReference type="GO" id="GO:0005886">
    <property type="term" value="C:plasma membrane"/>
    <property type="evidence" value="ECO:0007669"/>
    <property type="project" value="TreeGrafter"/>
</dbReference>
<dbReference type="InterPro" id="IPR011009">
    <property type="entry name" value="Kinase-like_dom_sf"/>
</dbReference>
<evidence type="ECO:0000313" key="7">
    <source>
        <dbReference type="EMBL" id="PWA33896.1"/>
    </source>
</evidence>
<dbReference type="PANTHER" id="PTHR27003">
    <property type="entry name" value="OS07G0166700 PROTEIN"/>
    <property type="match status" value="1"/>
</dbReference>
<dbReference type="SUPFAM" id="SSF56112">
    <property type="entry name" value="Protein kinase-like (PK-like)"/>
    <property type="match status" value="1"/>
</dbReference>
<dbReference type="GO" id="GO:0004674">
    <property type="term" value="F:protein serine/threonine kinase activity"/>
    <property type="evidence" value="ECO:0007669"/>
    <property type="project" value="UniProtKB-KW"/>
</dbReference>
<gene>
    <name evidence="7" type="ORF">CTI12_AA624250</name>
</gene>
<dbReference type="InterPro" id="IPR045272">
    <property type="entry name" value="ANXUR1/2-like"/>
</dbReference>
<name>A0A2U1KAV7_ARTAN</name>
<dbReference type="GO" id="GO:0009506">
    <property type="term" value="C:plasmodesma"/>
    <property type="evidence" value="ECO:0007669"/>
    <property type="project" value="TreeGrafter"/>
</dbReference>
<keyword evidence="3" id="KW-0547">Nucleotide-binding</keyword>
<protein>
    <submittedName>
        <fullName evidence="7">Protein kinase-like domain, Concanavalin A-like lectin/glucanase domain protein</fullName>
    </submittedName>
</protein>
<dbReference type="AlphaFoldDB" id="A0A2U1KAV7"/>
<evidence type="ECO:0000256" key="4">
    <source>
        <dbReference type="ARBA" id="ARBA00022777"/>
    </source>
</evidence>
<keyword evidence="2" id="KW-0808">Transferase</keyword>
<evidence type="ECO:0000256" key="1">
    <source>
        <dbReference type="ARBA" id="ARBA00022527"/>
    </source>
</evidence>
<keyword evidence="7" id="KW-0430">Lectin</keyword>
<dbReference type="InterPro" id="IPR000719">
    <property type="entry name" value="Prot_kinase_dom"/>
</dbReference>
<dbReference type="STRING" id="35608.A0A2U1KAV7"/>
<dbReference type="OrthoDB" id="1658195at2759"/>
<keyword evidence="5" id="KW-0067">ATP-binding</keyword>
<dbReference type="Gene3D" id="1.10.510.10">
    <property type="entry name" value="Transferase(Phosphotransferase) domain 1"/>
    <property type="match status" value="1"/>
</dbReference>
<dbReference type="FunFam" id="3.30.200.20:FF:000039">
    <property type="entry name" value="receptor-like protein kinase FERONIA"/>
    <property type="match status" value="1"/>
</dbReference>
<keyword evidence="4 7" id="KW-0418">Kinase</keyword>
<accession>A0A2U1KAV7</accession>
<evidence type="ECO:0000256" key="5">
    <source>
        <dbReference type="ARBA" id="ARBA00022840"/>
    </source>
</evidence>
<evidence type="ECO:0000313" key="8">
    <source>
        <dbReference type="Proteomes" id="UP000245207"/>
    </source>
</evidence>
<dbReference type="GO" id="GO:0005524">
    <property type="term" value="F:ATP binding"/>
    <property type="evidence" value="ECO:0007669"/>
    <property type="project" value="UniProtKB-KW"/>
</dbReference>
<sequence>MASTITEFDHLKIPLEKILEATNNFDDKNVIGEGGFGKVCKGKLLHSGKLRNISARRLDRKHGQGDVEFWTEISALSVLRHDNIVSMIGFCDETDEKIIINHHNVKGSLSMFLSDPTFTWYDRLRTCVGIAKAIDYIHHVEGRAFSFIHRNINSSTILLDDKWQPKLSGFEFSIKHSLDRKNKAIRAEVIGTKGYIDPTYVETGTVSQKSDVYSFGVVLFDILCGKNAYNPKKRGKRSFDLHCPNFIMKEIHHGIHGNNMAKAGSQN</sequence>
<proteinExistence type="predicted"/>
<dbReference type="EMBL" id="PKPP01024761">
    <property type="protein sequence ID" value="PWA33896.1"/>
    <property type="molecule type" value="Genomic_DNA"/>
</dbReference>
<comment type="caution">
    <text evidence="7">The sequence shown here is derived from an EMBL/GenBank/DDBJ whole genome shotgun (WGS) entry which is preliminary data.</text>
</comment>
<dbReference type="Pfam" id="PF07714">
    <property type="entry name" value="PK_Tyr_Ser-Thr"/>
    <property type="match status" value="1"/>
</dbReference>
<dbReference type="Gene3D" id="3.30.200.20">
    <property type="entry name" value="Phosphorylase Kinase, domain 1"/>
    <property type="match status" value="1"/>
</dbReference>
<dbReference type="InterPro" id="IPR001245">
    <property type="entry name" value="Ser-Thr/Tyr_kinase_cat_dom"/>
</dbReference>